<dbReference type="EMBL" id="KZ662942">
    <property type="protein sequence ID" value="PPS17267.1"/>
    <property type="molecule type" value="Genomic_DNA"/>
</dbReference>
<dbReference type="AlphaFoldDB" id="A0A2P5YNU2"/>
<evidence type="ECO:0000313" key="2">
    <source>
        <dbReference type="Proteomes" id="UP000239757"/>
    </source>
</evidence>
<accession>A0A2P5YNU2</accession>
<sequence length="98" mass="11963">MTTYLVLPDEITTSAQREKVDKMMREVQDYRMKPEEDIVQHVITVNKKMQEVLWKEEEDPEELPNWIVEDEYEENQEYLNWIIQYFPDEDTGSEMEET</sequence>
<dbReference type="OrthoDB" id="10436289at2759"/>
<gene>
    <name evidence="1" type="ORF">GOBAR_AA03319</name>
</gene>
<name>A0A2P5YNU2_GOSBA</name>
<proteinExistence type="predicted"/>
<evidence type="ECO:0000313" key="1">
    <source>
        <dbReference type="EMBL" id="PPS17267.1"/>
    </source>
</evidence>
<organism evidence="1 2">
    <name type="scientific">Gossypium barbadense</name>
    <name type="common">Sea Island cotton</name>
    <name type="synonym">Hibiscus barbadensis</name>
    <dbReference type="NCBI Taxonomy" id="3634"/>
    <lineage>
        <taxon>Eukaryota</taxon>
        <taxon>Viridiplantae</taxon>
        <taxon>Streptophyta</taxon>
        <taxon>Embryophyta</taxon>
        <taxon>Tracheophyta</taxon>
        <taxon>Spermatophyta</taxon>
        <taxon>Magnoliopsida</taxon>
        <taxon>eudicotyledons</taxon>
        <taxon>Gunneridae</taxon>
        <taxon>Pentapetalae</taxon>
        <taxon>rosids</taxon>
        <taxon>malvids</taxon>
        <taxon>Malvales</taxon>
        <taxon>Malvaceae</taxon>
        <taxon>Malvoideae</taxon>
        <taxon>Gossypium</taxon>
    </lineage>
</organism>
<reference evidence="1 2" key="1">
    <citation type="submission" date="2015-01" db="EMBL/GenBank/DDBJ databases">
        <title>Genome of allotetraploid Gossypium barbadense reveals genomic plasticity and fiber elongation in cotton evolution.</title>
        <authorList>
            <person name="Chen X."/>
            <person name="Liu X."/>
            <person name="Zhao B."/>
            <person name="Zheng H."/>
            <person name="Hu Y."/>
            <person name="Lu G."/>
            <person name="Yang C."/>
            <person name="Chen J."/>
            <person name="Shan C."/>
            <person name="Zhang L."/>
            <person name="Zhou Y."/>
            <person name="Wang L."/>
            <person name="Guo W."/>
            <person name="Bai Y."/>
            <person name="Ruan J."/>
            <person name="Shangguan X."/>
            <person name="Mao Y."/>
            <person name="Jiang J."/>
            <person name="Zhu Y."/>
            <person name="Lei J."/>
            <person name="Kang H."/>
            <person name="Chen S."/>
            <person name="He X."/>
            <person name="Wang R."/>
            <person name="Wang Y."/>
            <person name="Chen J."/>
            <person name="Wang L."/>
            <person name="Yu S."/>
            <person name="Wang B."/>
            <person name="Wei J."/>
            <person name="Song S."/>
            <person name="Lu X."/>
            <person name="Gao Z."/>
            <person name="Gu W."/>
            <person name="Deng X."/>
            <person name="Ma D."/>
            <person name="Wang S."/>
            <person name="Liang W."/>
            <person name="Fang L."/>
            <person name="Cai C."/>
            <person name="Zhu X."/>
            <person name="Zhou B."/>
            <person name="Zhang Y."/>
            <person name="Chen Z."/>
            <person name="Xu S."/>
            <person name="Zhu R."/>
            <person name="Wang S."/>
            <person name="Zhang T."/>
            <person name="Zhao G."/>
        </authorList>
    </citation>
    <scope>NUCLEOTIDE SEQUENCE [LARGE SCALE GENOMIC DNA]</scope>
    <source>
        <strain evidence="2">cv. Xinhai21</strain>
        <tissue evidence="1">Leaf</tissue>
    </source>
</reference>
<protein>
    <submittedName>
        <fullName evidence="1">Uncharacterized protein</fullName>
    </submittedName>
</protein>
<dbReference type="Proteomes" id="UP000239757">
    <property type="component" value="Unassembled WGS sequence"/>
</dbReference>